<feature type="region of interest" description="Disordered" evidence="3">
    <location>
        <begin position="201"/>
        <end position="220"/>
    </location>
</feature>
<protein>
    <recommendedName>
        <fullName evidence="6">PspA/IM30 family protein</fullName>
    </recommendedName>
</protein>
<dbReference type="OrthoDB" id="434485at2759"/>
<keyword evidence="5" id="KW-1185">Reference proteome</keyword>
<dbReference type="InterPro" id="IPR007157">
    <property type="entry name" value="PspA_VIPP1"/>
</dbReference>
<reference evidence="5" key="1">
    <citation type="journal article" date="2023" name="Commun. Biol.">
        <title>Genome analysis of Parmales, the sister group of diatoms, reveals the evolutionary specialization of diatoms from phago-mixotrophs to photoautotrophs.</title>
        <authorList>
            <person name="Ban H."/>
            <person name="Sato S."/>
            <person name="Yoshikawa S."/>
            <person name="Yamada K."/>
            <person name="Nakamura Y."/>
            <person name="Ichinomiya M."/>
            <person name="Sato N."/>
            <person name="Blanc-Mathieu R."/>
            <person name="Endo H."/>
            <person name="Kuwata A."/>
            <person name="Ogata H."/>
        </authorList>
    </citation>
    <scope>NUCLEOTIDE SEQUENCE [LARGE SCALE GENOMIC DNA]</scope>
</reference>
<dbReference type="Pfam" id="PF04012">
    <property type="entry name" value="PspA_IM30"/>
    <property type="match status" value="1"/>
</dbReference>
<evidence type="ECO:0000256" key="1">
    <source>
        <dbReference type="ARBA" id="ARBA00043985"/>
    </source>
</evidence>
<dbReference type="PANTHER" id="PTHR31088">
    <property type="entry name" value="MEMBRANE-ASSOCIATED PROTEIN VIPP1, CHLOROPLASTIC"/>
    <property type="match status" value="1"/>
</dbReference>
<name>A0A9W7LAS7_9STRA</name>
<dbReference type="Proteomes" id="UP001165065">
    <property type="component" value="Unassembled WGS sequence"/>
</dbReference>
<sequence length="262" mass="28897">MYGRQPTSLYNLFDRFSRVAKANLNNIAKKLEDPEKIMTQALEDMQGDLVKVRQSYAEVTASVRRLSKEMDVSVKMSGEWRTRAETALRAGEEELAKEALQRRQVAEEKAETLRAQIETQEASLGKLKEGMELLEGKILESKAKKEQMVARARTAQSTKAVNDLMSGVSGKGSVDAWERMEEKVEALEAAAEVAEDFNKGYLGPGGSTEEKFKALESKSKVDDELEEMKKMLGGGGGETKAIEGGGEGEDAELERLKREAGL</sequence>
<comment type="caution">
    <text evidence="4">The sequence shown here is derived from an EMBL/GenBank/DDBJ whole genome shotgun (WGS) entry which is preliminary data.</text>
</comment>
<dbReference type="PANTHER" id="PTHR31088:SF6">
    <property type="entry name" value="PHAGE SHOCK PROTEIN A"/>
    <property type="match status" value="1"/>
</dbReference>
<evidence type="ECO:0000313" key="5">
    <source>
        <dbReference type="Proteomes" id="UP001165065"/>
    </source>
</evidence>
<feature type="coiled-coil region" evidence="2">
    <location>
        <begin position="89"/>
        <end position="123"/>
    </location>
</feature>
<comment type="similarity">
    <text evidence="1">Belongs to the PspA/Vipp/IM30 family.</text>
</comment>
<evidence type="ECO:0008006" key="6">
    <source>
        <dbReference type="Google" id="ProtNLM"/>
    </source>
</evidence>
<evidence type="ECO:0000313" key="4">
    <source>
        <dbReference type="EMBL" id="GMI42287.1"/>
    </source>
</evidence>
<evidence type="ECO:0000256" key="3">
    <source>
        <dbReference type="SAM" id="MobiDB-lite"/>
    </source>
</evidence>
<evidence type="ECO:0000256" key="2">
    <source>
        <dbReference type="SAM" id="Coils"/>
    </source>
</evidence>
<accession>A0A9W7LAS7</accession>
<organism evidence="4 5">
    <name type="scientific">Triparma columacea</name>
    <dbReference type="NCBI Taxonomy" id="722753"/>
    <lineage>
        <taxon>Eukaryota</taxon>
        <taxon>Sar</taxon>
        <taxon>Stramenopiles</taxon>
        <taxon>Ochrophyta</taxon>
        <taxon>Bolidophyceae</taxon>
        <taxon>Parmales</taxon>
        <taxon>Triparmaceae</taxon>
        <taxon>Triparma</taxon>
    </lineage>
</organism>
<feature type="region of interest" description="Disordered" evidence="3">
    <location>
        <begin position="230"/>
        <end position="262"/>
    </location>
</feature>
<feature type="compositionally biased region" description="Basic and acidic residues" evidence="3">
    <location>
        <begin position="253"/>
        <end position="262"/>
    </location>
</feature>
<feature type="compositionally biased region" description="Basic and acidic residues" evidence="3">
    <location>
        <begin position="208"/>
        <end position="220"/>
    </location>
</feature>
<dbReference type="AlphaFoldDB" id="A0A9W7LAS7"/>
<proteinExistence type="inferred from homology"/>
<keyword evidence="2" id="KW-0175">Coiled coil</keyword>
<dbReference type="EMBL" id="BRYA01000169">
    <property type="protein sequence ID" value="GMI42287.1"/>
    <property type="molecule type" value="Genomic_DNA"/>
</dbReference>
<gene>
    <name evidence="4" type="ORF">TrCOL_g8590</name>
</gene>